<gene>
    <name evidence="3" type="ORF">HNQ60_003758</name>
</gene>
<protein>
    <submittedName>
        <fullName evidence="3">Tryptophan halogenase</fullName>
        <ecNumber evidence="3">1.14.19.9</ecNumber>
    </submittedName>
</protein>
<dbReference type="EMBL" id="JACHHZ010000004">
    <property type="protein sequence ID" value="MBB6094871.1"/>
    <property type="molecule type" value="Genomic_DNA"/>
</dbReference>
<feature type="binding site" evidence="2">
    <location>
        <position position="188"/>
    </location>
    <ligand>
        <name>FAD</name>
        <dbReference type="ChEBI" id="CHEBI:57692"/>
    </ligand>
</feature>
<dbReference type="Pfam" id="PF04820">
    <property type="entry name" value="Trp_halogenase"/>
    <property type="match status" value="1"/>
</dbReference>
<evidence type="ECO:0000256" key="1">
    <source>
        <dbReference type="PIRSR" id="PIRSR011396-1"/>
    </source>
</evidence>
<comment type="caution">
    <text evidence="3">The sequence shown here is derived from an EMBL/GenBank/DDBJ whole genome shotgun (WGS) entry which is preliminary data.</text>
</comment>
<dbReference type="PIRSF" id="PIRSF011396">
    <property type="entry name" value="Trp_halogenase"/>
    <property type="match status" value="1"/>
</dbReference>
<keyword evidence="3" id="KW-0560">Oxidoreductase</keyword>
<accession>A0A841HNK2</accession>
<dbReference type="Gene3D" id="3.50.50.60">
    <property type="entry name" value="FAD/NAD(P)-binding domain"/>
    <property type="match status" value="1"/>
</dbReference>
<dbReference type="SUPFAM" id="SSF51905">
    <property type="entry name" value="FAD/NAD(P)-binding domain"/>
    <property type="match status" value="1"/>
</dbReference>
<feature type="binding site" evidence="2">
    <location>
        <begin position="14"/>
        <end position="17"/>
    </location>
    <ligand>
        <name>FAD</name>
        <dbReference type="ChEBI" id="CHEBI:57692"/>
    </ligand>
</feature>
<sequence>MPDRSIRRIVIVGGGTAGWMSAAALSRVLRRDQCEIRLIESPDIRTVGVGEATIPPLLMFNRVLGLDEADFVRRTQATFKLAIHFVDWTHLGHEYFHPFVGSYGVDIDLIPMHQYWLKLRSLGDTTRLDEYSMAAVAAKRGKFDRPRSDPRSALSTYGYAYHFDAALYAAYLREYAEARGVQRIEGKVIDVKLRGEDGFIESVKLDGGPDVAGDLFIDCTGFRGLLIEQTLKSGYNDWSHWLPCDRAVATQCEYNGSEMTPYTRATAREAGWQWRIPLQHRIGTGYVYCSRYVSDDEATHTLLKNLDGAPIKDPWPLKFTAGHRRKFWNKNCVAVGLAAGFMEPLESTSIHLIQTAITKLLEMFPDRDCDPLVAEEYNKRTRIEFERIRDFLILHYYATERDDTPLWRHCRSMSIPDTLRYKMDHFRAYGRFVSEGYELFRESNWLAVYIGQHVFPRRYDPLVDQRNVDEMRQQLAAIRSVIGAAADSLPTHPEFIERNCRAAPPKN</sequence>
<feature type="binding site" evidence="2">
    <location>
        <position position="337"/>
    </location>
    <ligand>
        <name>FAD</name>
        <dbReference type="ChEBI" id="CHEBI:57692"/>
    </ligand>
</feature>
<dbReference type="AlphaFoldDB" id="A0A841HNK2"/>
<feature type="binding site" evidence="2">
    <location>
        <position position="350"/>
    </location>
    <ligand>
        <name>FAD</name>
        <dbReference type="ChEBI" id="CHEBI:57692"/>
    </ligand>
</feature>
<dbReference type="InterPro" id="IPR036188">
    <property type="entry name" value="FAD/NAD-bd_sf"/>
</dbReference>
<reference evidence="3 4" key="1">
    <citation type="submission" date="2020-08" db="EMBL/GenBank/DDBJ databases">
        <title>Genomic Encyclopedia of Type Strains, Phase IV (KMG-IV): sequencing the most valuable type-strain genomes for metagenomic binning, comparative biology and taxonomic classification.</title>
        <authorList>
            <person name="Goeker M."/>
        </authorList>
    </citation>
    <scope>NUCLEOTIDE SEQUENCE [LARGE SCALE GENOMIC DNA]</scope>
    <source>
        <strain evidence="3 4">DSM 26723</strain>
    </source>
</reference>
<keyword evidence="2" id="KW-0274">FAD</keyword>
<dbReference type="PANTHER" id="PTHR43747">
    <property type="entry name" value="FAD-BINDING PROTEIN"/>
    <property type="match status" value="1"/>
</dbReference>
<evidence type="ECO:0000313" key="4">
    <source>
        <dbReference type="Proteomes" id="UP000588068"/>
    </source>
</evidence>
<dbReference type="RefSeq" id="WP_184334265.1">
    <property type="nucleotide sequence ID" value="NZ_JACHHZ010000004.1"/>
</dbReference>
<dbReference type="GO" id="GO:0000166">
    <property type="term" value="F:nucleotide binding"/>
    <property type="evidence" value="ECO:0007669"/>
    <property type="project" value="UniProtKB-KW"/>
</dbReference>
<evidence type="ECO:0000256" key="2">
    <source>
        <dbReference type="PIRSR" id="PIRSR011396-2"/>
    </source>
</evidence>
<dbReference type="EC" id="1.14.19.9" evidence="3"/>
<dbReference type="GO" id="GO:0004497">
    <property type="term" value="F:monooxygenase activity"/>
    <property type="evidence" value="ECO:0007669"/>
    <property type="project" value="InterPro"/>
</dbReference>
<keyword evidence="2" id="KW-0547">Nucleotide-binding</keyword>
<dbReference type="InterPro" id="IPR050816">
    <property type="entry name" value="Flavin-dep_Halogenase_NPB"/>
</dbReference>
<feature type="binding site" evidence="2">
    <location>
        <position position="346"/>
    </location>
    <ligand>
        <name>L-tryptophan</name>
        <dbReference type="ChEBI" id="CHEBI:57912"/>
    </ligand>
</feature>
<dbReference type="InterPro" id="IPR033856">
    <property type="entry name" value="Trp_halogen"/>
</dbReference>
<keyword evidence="4" id="KW-1185">Reference proteome</keyword>
<dbReference type="InterPro" id="IPR006905">
    <property type="entry name" value="Flavin_halogenase"/>
</dbReference>
<name>A0A841HNK2_9GAMM</name>
<keyword evidence="2" id="KW-0285">Flavoprotein</keyword>
<feature type="active site" evidence="1">
    <location>
        <position position="80"/>
    </location>
</feature>
<dbReference type="Proteomes" id="UP000588068">
    <property type="component" value="Unassembled WGS sequence"/>
</dbReference>
<feature type="binding site" evidence="2">
    <location>
        <position position="80"/>
    </location>
    <ligand>
        <name>7-chloro-L-tryptophan</name>
        <dbReference type="ChEBI" id="CHEBI:58713"/>
    </ligand>
</feature>
<evidence type="ECO:0000313" key="3">
    <source>
        <dbReference type="EMBL" id="MBB6094871.1"/>
    </source>
</evidence>
<dbReference type="PANTHER" id="PTHR43747:SF4">
    <property type="entry name" value="FLAVIN-DEPENDENT TRYPTOPHAN HALOGENASE"/>
    <property type="match status" value="1"/>
</dbReference>
<organism evidence="3 4">
    <name type="scientific">Povalibacter uvarum</name>
    <dbReference type="NCBI Taxonomy" id="732238"/>
    <lineage>
        <taxon>Bacteria</taxon>
        <taxon>Pseudomonadati</taxon>
        <taxon>Pseudomonadota</taxon>
        <taxon>Gammaproteobacteria</taxon>
        <taxon>Steroidobacterales</taxon>
        <taxon>Steroidobacteraceae</taxon>
        <taxon>Povalibacter</taxon>
    </lineage>
</organism>
<proteinExistence type="predicted"/>